<feature type="domain" description="DUF7767" evidence="4">
    <location>
        <begin position="489"/>
        <end position="580"/>
    </location>
</feature>
<gene>
    <name evidence="5" type="ORF">A1O1_03839</name>
</gene>
<dbReference type="eggNOG" id="ENOG502RGNJ">
    <property type="taxonomic scope" value="Eukaryota"/>
</dbReference>
<evidence type="ECO:0000259" key="2">
    <source>
        <dbReference type="Pfam" id="PF14420"/>
    </source>
</evidence>
<dbReference type="HOGENOM" id="CLU_016357_0_0_1"/>
<organism evidence="5 6">
    <name type="scientific">Capronia coronata CBS 617.96</name>
    <dbReference type="NCBI Taxonomy" id="1182541"/>
    <lineage>
        <taxon>Eukaryota</taxon>
        <taxon>Fungi</taxon>
        <taxon>Dikarya</taxon>
        <taxon>Ascomycota</taxon>
        <taxon>Pezizomycotina</taxon>
        <taxon>Eurotiomycetes</taxon>
        <taxon>Chaetothyriomycetidae</taxon>
        <taxon>Chaetothyriales</taxon>
        <taxon>Herpotrichiellaceae</taxon>
        <taxon>Capronia</taxon>
    </lineage>
</organism>
<dbReference type="Pfam" id="PF24465">
    <property type="entry name" value="Tri-helical"/>
    <property type="match status" value="2"/>
</dbReference>
<dbReference type="InterPro" id="IPR057940">
    <property type="entry name" value="Tri-helical_dom"/>
</dbReference>
<dbReference type="GeneID" id="19158728"/>
<dbReference type="Pfam" id="PF14420">
    <property type="entry name" value="Clr5"/>
    <property type="match status" value="1"/>
</dbReference>
<evidence type="ECO:0000259" key="4">
    <source>
        <dbReference type="Pfam" id="PF24962"/>
    </source>
</evidence>
<dbReference type="PANTHER" id="PTHR38788">
    <property type="entry name" value="CLR5 DOMAIN-CONTAINING PROTEIN"/>
    <property type="match status" value="1"/>
</dbReference>
<accession>W9YM29</accession>
<sequence>MTEKVDVYNWDPHKDVCYKLYIEERKSLEEIMQYMRDTANFTPSKRAFQTQFKRWGFPSKRKPAFRDEDLVDRVKELWEANYSQRNMLAILHEEGHDIKERELMRLRAKNRWLMRIPNGAKQTPAEEEEARFEAQLLAAAQNEESLEEQAPPPAVEEPPEEFVQQQRERLERLQAISDERWRAKKRRRRTKGYAGLPADPAGLPPRFPSETTLEESREILSLSTKQYRALRDQFQAICQEEQIMQKTVAGAEKWQAVKDRLVQENPLLQAAFYTDPSNRQSKELALDVICTDVTKRIRTMGRRLTILESKNILGLNPEQSRQIRSGFYNILDSEHYTSKLEMGPDKWQEFKDRWITETPLLQQILAPGSADPDHEKKKAALELLCRDVMKRVRDDRAKKKGTFRKKATESPARTLEAVDTIQAAEAVQAAQAVEAAPQAPPSNAYEPSLPANPFGDVSAAIQNNDLSDLQIDPNLLQVADNLGSHPVSTMTPVYVRPHAKSTMYNNTKMWLGSLSGRTVQELHAMLSIKYPDAKVARIDGVEKDAGGNDISYLIEEDDELDAYLEHVQGRKATFVVLLTKE</sequence>
<feature type="domain" description="Clr5" evidence="2">
    <location>
        <begin position="7"/>
        <end position="58"/>
    </location>
</feature>
<dbReference type="EMBL" id="AMWN01000003">
    <property type="protein sequence ID" value="EXJ90735.1"/>
    <property type="molecule type" value="Genomic_DNA"/>
</dbReference>
<comment type="caution">
    <text evidence="5">The sequence shown here is derived from an EMBL/GenBank/DDBJ whole genome shotgun (WGS) entry which is preliminary data.</text>
</comment>
<dbReference type="Proteomes" id="UP000019484">
    <property type="component" value="Unassembled WGS sequence"/>
</dbReference>
<dbReference type="Pfam" id="PF24962">
    <property type="entry name" value="DUF7767"/>
    <property type="match status" value="1"/>
</dbReference>
<dbReference type="STRING" id="1182541.W9YM29"/>
<proteinExistence type="predicted"/>
<reference evidence="5 6" key="1">
    <citation type="submission" date="2013-03" db="EMBL/GenBank/DDBJ databases">
        <title>The Genome Sequence of Capronia coronata CBS 617.96.</title>
        <authorList>
            <consortium name="The Broad Institute Genomics Platform"/>
            <person name="Cuomo C."/>
            <person name="de Hoog S."/>
            <person name="Gorbushina A."/>
            <person name="Walker B."/>
            <person name="Young S.K."/>
            <person name="Zeng Q."/>
            <person name="Gargeya S."/>
            <person name="Fitzgerald M."/>
            <person name="Haas B."/>
            <person name="Abouelleil A."/>
            <person name="Allen A.W."/>
            <person name="Alvarado L."/>
            <person name="Arachchi H.M."/>
            <person name="Berlin A.M."/>
            <person name="Chapman S.B."/>
            <person name="Gainer-Dewar J."/>
            <person name="Goldberg J."/>
            <person name="Griggs A."/>
            <person name="Gujja S."/>
            <person name="Hansen M."/>
            <person name="Howarth C."/>
            <person name="Imamovic A."/>
            <person name="Ireland A."/>
            <person name="Larimer J."/>
            <person name="McCowan C."/>
            <person name="Murphy C."/>
            <person name="Pearson M."/>
            <person name="Poon T.W."/>
            <person name="Priest M."/>
            <person name="Roberts A."/>
            <person name="Saif S."/>
            <person name="Shea T."/>
            <person name="Sisk P."/>
            <person name="Sykes S."/>
            <person name="Wortman J."/>
            <person name="Nusbaum C."/>
            <person name="Birren B."/>
        </authorList>
    </citation>
    <scope>NUCLEOTIDE SEQUENCE [LARGE SCALE GENOMIC DNA]</scope>
    <source>
        <strain evidence="5 6">CBS 617.96</strain>
    </source>
</reference>
<evidence type="ECO:0000256" key="1">
    <source>
        <dbReference type="SAM" id="MobiDB-lite"/>
    </source>
</evidence>
<dbReference type="OrthoDB" id="4115389at2759"/>
<evidence type="ECO:0000313" key="5">
    <source>
        <dbReference type="EMBL" id="EXJ90735.1"/>
    </source>
</evidence>
<protein>
    <submittedName>
        <fullName evidence="5">Uncharacterized protein</fullName>
    </submittedName>
</protein>
<dbReference type="AlphaFoldDB" id="W9YM29"/>
<dbReference type="InterPro" id="IPR056669">
    <property type="entry name" value="DUF7767"/>
</dbReference>
<name>W9YM29_9EURO</name>
<evidence type="ECO:0000259" key="3">
    <source>
        <dbReference type="Pfam" id="PF24465"/>
    </source>
</evidence>
<dbReference type="InterPro" id="IPR025676">
    <property type="entry name" value="Clr5_dom"/>
</dbReference>
<evidence type="ECO:0000313" key="6">
    <source>
        <dbReference type="Proteomes" id="UP000019484"/>
    </source>
</evidence>
<dbReference type="RefSeq" id="XP_007722929.1">
    <property type="nucleotide sequence ID" value="XM_007724739.1"/>
</dbReference>
<feature type="region of interest" description="Disordered" evidence="1">
    <location>
        <begin position="187"/>
        <end position="206"/>
    </location>
</feature>
<dbReference type="PANTHER" id="PTHR38788:SF5">
    <property type="entry name" value="CLR5 DOMAIN-CONTAINING PROTEIN"/>
    <property type="match status" value="1"/>
</dbReference>
<feature type="domain" description="Tri-helical" evidence="3">
    <location>
        <begin position="309"/>
        <end position="395"/>
    </location>
</feature>
<feature type="domain" description="Tri-helical" evidence="3">
    <location>
        <begin position="216"/>
        <end position="300"/>
    </location>
</feature>
<keyword evidence="6" id="KW-1185">Reference proteome</keyword>